<dbReference type="PANTHER" id="PTHR33747:SF1">
    <property type="entry name" value="ADENYLATE CYCLASE-ASSOCIATED CAP C-TERMINAL DOMAIN-CONTAINING PROTEIN"/>
    <property type="match status" value="1"/>
</dbReference>
<evidence type="ECO:0000256" key="2">
    <source>
        <dbReference type="HAMAP-Rule" id="MF_00612"/>
    </source>
</evidence>
<dbReference type="Pfam" id="PF02810">
    <property type="entry name" value="SEC-C"/>
    <property type="match status" value="2"/>
</dbReference>
<evidence type="ECO:0000313" key="5">
    <source>
        <dbReference type="EMBL" id="PEH74092.1"/>
    </source>
</evidence>
<dbReference type="InterPro" id="IPR004027">
    <property type="entry name" value="SEC_C_motif"/>
</dbReference>
<evidence type="ECO:0000313" key="4">
    <source>
        <dbReference type="EMBL" id="PEH72956.1"/>
    </source>
</evidence>
<reference evidence="6" key="2">
    <citation type="submission" date="2017-09" db="EMBL/GenBank/DDBJ databases">
        <title>FDA dAtabase for Regulatory Grade micrObial Sequences (FDA-ARGOS): Supporting development and validation of Infectious Disease Dx tests.</title>
        <authorList>
            <person name="Goldberg B."/>
            <person name="Campos J."/>
            <person name="Tallon L."/>
            <person name="Sadzewicz L."/>
            <person name="Ott S."/>
            <person name="Zhao X."/>
            <person name="Nagaraj S."/>
            <person name="Vavikolanu K."/>
            <person name="Aluvathingal J."/>
            <person name="Nadendla S."/>
            <person name="Geyer C."/>
            <person name="Sichtig H."/>
        </authorList>
    </citation>
    <scope>NUCLEOTIDE SEQUENCE [LARGE SCALE GENOMIC DNA]</scope>
    <source>
        <strain evidence="6">FDAARGOS_370</strain>
    </source>
</reference>
<dbReference type="EMBL" id="PDDV01000012">
    <property type="protein sequence ID" value="PEH74092.1"/>
    <property type="molecule type" value="Genomic_DNA"/>
</dbReference>
<protein>
    <recommendedName>
        <fullName evidence="2">UPF0225 protein CRM76_02385</fullName>
    </recommendedName>
</protein>
<feature type="domain" description="YchJ-like middle NTF2-like" evidence="3">
    <location>
        <begin position="35"/>
        <end position="135"/>
    </location>
</feature>
<evidence type="ECO:0000313" key="6">
    <source>
        <dbReference type="Proteomes" id="UP000219788"/>
    </source>
</evidence>
<comment type="similarity">
    <text evidence="1 2">Belongs to the UPF0225 family.</text>
</comment>
<dbReference type="OrthoDB" id="21421at2"/>
<dbReference type="InterPro" id="IPR048469">
    <property type="entry name" value="YchJ-like_M"/>
</dbReference>
<dbReference type="Pfam" id="PF17775">
    <property type="entry name" value="YchJ_M-like"/>
    <property type="match status" value="1"/>
</dbReference>
<dbReference type="HAMAP" id="MF_00612">
    <property type="entry name" value="UPF0225"/>
    <property type="match status" value="1"/>
</dbReference>
<comment type="caution">
    <text evidence="4">The sequence shown here is derived from an EMBL/GenBank/DDBJ whole genome shotgun (WGS) entry which is preliminary data.</text>
</comment>
<accession>A0A2A7U3H1</accession>
<dbReference type="SUPFAM" id="SSF54427">
    <property type="entry name" value="NTF2-like"/>
    <property type="match status" value="1"/>
</dbReference>
<reference evidence="4" key="1">
    <citation type="submission" date="2017-09" db="EMBL/GenBank/DDBJ databases">
        <title>FDA dAtabase for Regulatory Grade micrObial Sequences (FDA-ARGOS): Supporting development and validation of Infectious Disease Dx tests.</title>
        <authorList>
            <person name="Campos J."/>
            <person name="Goldberg B."/>
            <person name="Tallon L.J."/>
            <person name="Sadzewicz L."/>
            <person name="Ott S."/>
            <person name="Zhao X."/>
            <person name="Nagaraj S."/>
            <person name="Vavikolanu K."/>
            <person name="Aluvathingal J."/>
            <person name="Nadendla S."/>
            <person name="Geyer C."/>
            <person name="Nandy P."/>
            <person name="Hobson J."/>
            <person name="Sichtig H."/>
        </authorList>
    </citation>
    <scope>NUCLEOTIDE SEQUENCE</scope>
    <source>
        <strain evidence="4">FDAARGOS_370</strain>
    </source>
</reference>
<dbReference type="STRING" id="636.AAW15_09365"/>
<proteinExistence type="inferred from homology"/>
<sequence>MMSPIAHTAPCPCGSTLTFAACCAPRLDGSLPASTPEQLMRSRYSAFVTHNADYLIASWHPDCGMAAERAAICASFADTEWLGLRIIACSPGQNEHEGYVEFIARFHTPSTNRNGAIHERSRFLNLHHTWYYVDGTRPEVGRNDPCPCASGNKYKKCCGR</sequence>
<name>A0A2A7U3H1_EDWTA</name>
<organism evidence="4 6">
    <name type="scientific">Edwardsiella tarda</name>
    <dbReference type="NCBI Taxonomy" id="636"/>
    <lineage>
        <taxon>Bacteria</taxon>
        <taxon>Pseudomonadati</taxon>
        <taxon>Pseudomonadota</taxon>
        <taxon>Gammaproteobacteria</taxon>
        <taxon>Enterobacterales</taxon>
        <taxon>Hafniaceae</taxon>
        <taxon>Edwardsiella</taxon>
    </lineage>
</organism>
<dbReference type="AlphaFoldDB" id="A0A2A7U3H1"/>
<dbReference type="EMBL" id="PDDV01000013">
    <property type="protein sequence ID" value="PEH72956.1"/>
    <property type="molecule type" value="Genomic_DNA"/>
</dbReference>
<dbReference type="SUPFAM" id="SSF103642">
    <property type="entry name" value="Sec-C motif"/>
    <property type="match status" value="1"/>
</dbReference>
<dbReference type="GeneID" id="93123865"/>
<dbReference type="PANTHER" id="PTHR33747">
    <property type="entry name" value="UPF0225 PROTEIN SCO1677"/>
    <property type="match status" value="1"/>
</dbReference>
<gene>
    <name evidence="5" type="ORF">CRM76_02385</name>
    <name evidence="4" type="ORF">CRM76_13920</name>
</gene>
<dbReference type="RefSeq" id="WP_005285144.1">
    <property type="nucleotide sequence ID" value="NZ_CABKPF010000083.1"/>
</dbReference>
<dbReference type="InterPro" id="IPR032710">
    <property type="entry name" value="NTF2-like_dom_sf"/>
</dbReference>
<dbReference type="InterPro" id="IPR023006">
    <property type="entry name" value="YchJ-like"/>
</dbReference>
<dbReference type="NCBIfam" id="NF002449">
    <property type="entry name" value="PRK01617.1"/>
    <property type="match status" value="1"/>
</dbReference>
<evidence type="ECO:0000256" key="1">
    <source>
        <dbReference type="ARBA" id="ARBA00010839"/>
    </source>
</evidence>
<dbReference type="Gene3D" id="3.10.450.50">
    <property type="match status" value="1"/>
</dbReference>
<evidence type="ECO:0000259" key="3">
    <source>
        <dbReference type="Pfam" id="PF17775"/>
    </source>
</evidence>
<dbReference type="Proteomes" id="UP000219788">
    <property type="component" value="Unassembled WGS sequence"/>
</dbReference>